<sequence>MRRYFTLLLFIGLIFGQDTLKTVSGQILIGKFIKTTAKHIVFQETYEIEPVLIEKENVANIMTSKGEVSKSEAKVKKSKFNWYSIPCLCVVAVISVLSLISQGGFPGFP</sequence>
<protein>
    <submittedName>
        <fullName evidence="2">Uncharacterized protein</fullName>
    </submittedName>
</protein>
<evidence type="ECO:0000313" key="2">
    <source>
        <dbReference type="EMBL" id="SVD37426.1"/>
    </source>
</evidence>
<organism evidence="2">
    <name type="scientific">marine metagenome</name>
    <dbReference type="NCBI Taxonomy" id="408172"/>
    <lineage>
        <taxon>unclassified sequences</taxon>
        <taxon>metagenomes</taxon>
        <taxon>ecological metagenomes</taxon>
    </lineage>
</organism>
<accession>A0A382UT44</accession>
<reference evidence="2" key="1">
    <citation type="submission" date="2018-05" db="EMBL/GenBank/DDBJ databases">
        <authorList>
            <person name="Lanie J.A."/>
            <person name="Ng W.-L."/>
            <person name="Kazmierczak K.M."/>
            <person name="Andrzejewski T.M."/>
            <person name="Davidsen T.M."/>
            <person name="Wayne K.J."/>
            <person name="Tettelin H."/>
            <person name="Glass J.I."/>
            <person name="Rusch D."/>
            <person name="Podicherti R."/>
            <person name="Tsui H.-C.T."/>
            <person name="Winkler M.E."/>
        </authorList>
    </citation>
    <scope>NUCLEOTIDE SEQUENCE</scope>
</reference>
<dbReference type="EMBL" id="UINC01146600">
    <property type="protein sequence ID" value="SVD37426.1"/>
    <property type="molecule type" value="Genomic_DNA"/>
</dbReference>
<keyword evidence="1" id="KW-0812">Transmembrane</keyword>
<gene>
    <name evidence="2" type="ORF">METZ01_LOCUS390280</name>
</gene>
<dbReference type="AlphaFoldDB" id="A0A382UT44"/>
<keyword evidence="1" id="KW-1133">Transmembrane helix</keyword>
<evidence type="ECO:0000256" key="1">
    <source>
        <dbReference type="SAM" id="Phobius"/>
    </source>
</evidence>
<name>A0A382UT44_9ZZZZ</name>
<feature type="transmembrane region" description="Helical" evidence="1">
    <location>
        <begin position="80"/>
        <end position="100"/>
    </location>
</feature>
<keyword evidence="1" id="KW-0472">Membrane</keyword>
<proteinExistence type="predicted"/>